<dbReference type="Gene3D" id="3.40.1580.10">
    <property type="entry name" value="SMI1/KNR4-like"/>
    <property type="match status" value="1"/>
</dbReference>
<comment type="caution">
    <text evidence="2">The sequence shown here is derived from an EMBL/GenBank/DDBJ whole genome shotgun (WGS) entry which is preliminary data.</text>
</comment>
<dbReference type="AlphaFoldDB" id="A0A0F0GF14"/>
<sequence length="196" mass="22121">MSWTGIESWVRATSPTLHAALRPPATDSDIASAEESLGLLLPPELVAWWQQFGGIAQTYRRWPLIPPHWQPLGLDGALRLRKVMIDAISGIHFATRGEEKDFEAAALREPAGTPCVELWLPAWLPVATDGLGYWLFVDLRGGEQYACVMEWDKYSGADREPVWPGVTAMLEETVRALSGDHEQHRLVFEHNDFFWE</sequence>
<evidence type="ECO:0000313" key="2">
    <source>
        <dbReference type="EMBL" id="KJK41965.1"/>
    </source>
</evidence>
<dbReference type="InterPro" id="IPR018958">
    <property type="entry name" value="Knr4/Smi1-like_dom"/>
</dbReference>
<dbReference type="PATRIC" id="fig|68170.10.peg.615"/>
<reference evidence="2 3" key="1">
    <citation type="submission" date="2015-02" db="EMBL/GenBank/DDBJ databases">
        <authorList>
            <person name="Ju K.-S."/>
            <person name="Doroghazi J.R."/>
            <person name="Metcalf W."/>
        </authorList>
    </citation>
    <scope>NUCLEOTIDE SEQUENCE [LARGE SCALE GENOMIC DNA]</scope>
    <source>
        <strain evidence="2 3">NRRL B-16140</strain>
    </source>
</reference>
<protein>
    <recommendedName>
        <fullName evidence="1">Knr4/Smi1-like domain-containing protein</fullName>
    </recommendedName>
</protein>
<feature type="domain" description="Knr4/Smi1-like" evidence="1">
    <location>
        <begin position="24"/>
        <end position="172"/>
    </location>
</feature>
<dbReference type="EMBL" id="JYJG01000383">
    <property type="protein sequence ID" value="KJK41965.1"/>
    <property type="molecule type" value="Genomic_DNA"/>
</dbReference>
<dbReference type="Pfam" id="PF09346">
    <property type="entry name" value="SMI1_KNR4"/>
    <property type="match status" value="1"/>
</dbReference>
<proteinExistence type="predicted"/>
<organism evidence="2 3">
    <name type="scientific">Lentzea aerocolonigenes</name>
    <name type="common">Lechevalieria aerocolonigenes</name>
    <name type="synonym">Saccharothrix aerocolonigenes</name>
    <dbReference type="NCBI Taxonomy" id="68170"/>
    <lineage>
        <taxon>Bacteria</taxon>
        <taxon>Bacillati</taxon>
        <taxon>Actinomycetota</taxon>
        <taxon>Actinomycetes</taxon>
        <taxon>Pseudonocardiales</taxon>
        <taxon>Pseudonocardiaceae</taxon>
        <taxon>Lentzea</taxon>
    </lineage>
</organism>
<dbReference type="OrthoDB" id="3287229at2"/>
<dbReference type="Proteomes" id="UP000033393">
    <property type="component" value="Unassembled WGS sequence"/>
</dbReference>
<keyword evidence="3" id="KW-1185">Reference proteome</keyword>
<accession>A0A0F0GF14</accession>
<name>A0A0F0GF14_LENAE</name>
<evidence type="ECO:0000313" key="3">
    <source>
        <dbReference type="Proteomes" id="UP000033393"/>
    </source>
</evidence>
<dbReference type="InterPro" id="IPR037883">
    <property type="entry name" value="Knr4/Smi1-like_sf"/>
</dbReference>
<dbReference type="SMART" id="SM00860">
    <property type="entry name" value="SMI1_KNR4"/>
    <property type="match status" value="1"/>
</dbReference>
<dbReference type="SUPFAM" id="SSF160631">
    <property type="entry name" value="SMI1/KNR4-like"/>
    <property type="match status" value="1"/>
</dbReference>
<evidence type="ECO:0000259" key="1">
    <source>
        <dbReference type="SMART" id="SM00860"/>
    </source>
</evidence>
<dbReference type="RefSeq" id="WP_045316922.1">
    <property type="nucleotide sequence ID" value="NZ_JYJG01000383.1"/>
</dbReference>
<gene>
    <name evidence="2" type="ORF">UK23_39550</name>
</gene>